<name>A0A0M3ZK22_9POXV</name>
<evidence type="ECO:0000313" key="1">
    <source>
        <dbReference type="EMBL" id="ALA62457.1"/>
    </source>
</evidence>
<reference evidence="1 2" key="1">
    <citation type="journal article" date="2015" name="Infect. Genet. Evol.">
        <title>Unique genomic organization of a novel Avipoxvirus detected in turkey (Meleagris gallopavo).</title>
        <authorList>
            <person name="Banyai K."/>
            <person name="Palya V."/>
            <person name="Denes B."/>
            <person name="Glavits R."/>
            <person name="Ivanics E."/>
            <person name="Horvath B."/>
            <person name="Farkas S.L."/>
            <person name="Marton S."/>
            <person name="Balint A."/>
            <person name="Gyuranecz M."/>
            <person name="Erdelyi K."/>
            <person name="Dan A."/>
        </authorList>
    </citation>
    <scope>NUCLEOTIDE SEQUENCE [LARGE SCALE GENOMIC DNA]</scope>
    <source>
        <strain evidence="1 2">TKPV-HU1124/2011</strain>
    </source>
</reference>
<sequence length="66" mass="7722">MADRNTKVNRDTMNKKRIRKVRVHKPDPTTEEIDTFGEDINSKLVTPNVNIDRSDDIQSIHIDNFK</sequence>
<dbReference type="EMBL" id="KP728110">
    <property type="protein sequence ID" value="ALA62457.1"/>
    <property type="molecule type" value="Genomic_DNA"/>
</dbReference>
<dbReference type="KEGG" id="vg:26122773"/>
<keyword evidence="2" id="KW-1185">Reference proteome</keyword>
<dbReference type="Proteomes" id="UP000142477">
    <property type="component" value="Segment"/>
</dbReference>
<protein>
    <submittedName>
        <fullName evidence="1">Uncharacterized protein</fullName>
    </submittedName>
</protein>
<dbReference type="OrthoDB" id="39045at10239"/>
<dbReference type="RefSeq" id="YP_009177104.1">
    <property type="nucleotide sequence ID" value="NC_028238.1"/>
</dbReference>
<accession>A0A0M3ZK22</accession>
<proteinExistence type="predicted"/>
<evidence type="ECO:0000313" key="2">
    <source>
        <dbReference type="Proteomes" id="UP000142477"/>
    </source>
</evidence>
<dbReference type="GeneID" id="26122773"/>
<organism evidence="1 2">
    <name type="scientific">Turkeypox virus</name>
    <dbReference type="NCBI Taxonomy" id="336486"/>
    <lineage>
        <taxon>Viruses</taxon>
        <taxon>Varidnaviria</taxon>
        <taxon>Bamfordvirae</taxon>
        <taxon>Nucleocytoviricota</taxon>
        <taxon>Pokkesviricetes</taxon>
        <taxon>Chitovirales</taxon>
        <taxon>Poxviridae</taxon>
        <taxon>Chordopoxvirinae</taxon>
        <taxon>Avipoxvirus</taxon>
        <taxon>Avipoxvirus turkeypox</taxon>
    </lineage>
</organism>